<dbReference type="Proteomes" id="UP000605086">
    <property type="component" value="Unassembled WGS sequence"/>
</dbReference>
<keyword evidence="3" id="KW-1185">Reference proteome</keyword>
<name>A0ABX2KEU1_9PROT</name>
<dbReference type="RefSeq" id="WP_146255436.1">
    <property type="nucleotide sequence ID" value="NZ_JAGINN010000023.1"/>
</dbReference>
<dbReference type="InterPro" id="IPR001343">
    <property type="entry name" value="Hemolysn_Ca-bd"/>
</dbReference>
<dbReference type="InterPro" id="IPR011049">
    <property type="entry name" value="Serralysin-like_metalloprot_C"/>
</dbReference>
<evidence type="ECO:0000259" key="1">
    <source>
        <dbReference type="Pfam" id="PF18885"/>
    </source>
</evidence>
<proteinExistence type="predicted"/>
<dbReference type="Pfam" id="PF18885">
    <property type="entry name" value="DUF5648"/>
    <property type="match status" value="1"/>
</dbReference>
<dbReference type="SUPFAM" id="SSF51120">
    <property type="entry name" value="beta-Roll"/>
    <property type="match status" value="1"/>
</dbReference>
<comment type="caution">
    <text evidence="2">The sequence shown here is derived from an EMBL/GenBank/DDBJ whole genome shotgun (WGS) entry which is preliminary data.</text>
</comment>
<dbReference type="InterPro" id="IPR043708">
    <property type="entry name" value="DUF5648"/>
</dbReference>
<dbReference type="Pfam" id="PF00353">
    <property type="entry name" value="HemolysinCabind"/>
    <property type="match status" value="1"/>
</dbReference>
<gene>
    <name evidence="2" type="ORF">GBZ48_18325</name>
</gene>
<feature type="domain" description="DUF5648" evidence="1">
    <location>
        <begin position="105"/>
        <end position="243"/>
    </location>
</feature>
<dbReference type="Gene3D" id="2.150.10.10">
    <property type="entry name" value="Serralysin-like metalloprotease, C-terminal"/>
    <property type="match status" value="1"/>
</dbReference>
<organism evidence="2 3">
    <name type="scientific">Azospirillum melinis</name>
    <dbReference type="NCBI Taxonomy" id="328839"/>
    <lineage>
        <taxon>Bacteria</taxon>
        <taxon>Pseudomonadati</taxon>
        <taxon>Pseudomonadota</taxon>
        <taxon>Alphaproteobacteria</taxon>
        <taxon>Rhodospirillales</taxon>
        <taxon>Azospirillaceae</taxon>
        <taxon>Azospirillum</taxon>
    </lineage>
</organism>
<reference evidence="2 3" key="1">
    <citation type="submission" date="2019-10" db="EMBL/GenBank/DDBJ databases">
        <title>Genome sequence of Azospirillum melinis.</title>
        <authorList>
            <person name="Ambrosini A."/>
            <person name="Sant'Anna F.H."/>
            <person name="Cassan F.D."/>
            <person name="Souza E.M."/>
            <person name="Passaglia L.M.P."/>
        </authorList>
    </citation>
    <scope>NUCLEOTIDE SEQUENCE [LARGE SCALE GENOMIC DNA]</scope>
    <source>
        <strain evidence="2 3">TMCY0552</strain>
    </source>
</reference>
<evidence type="ECO:0000313" key="2">
    <source>
        <dbReference type="EMBL" id="NUB01228.1"/>
    </source>
</evidence>
<accession>A0ABX2KEU1</accession>
<protein>
    <recommendedName>
        <fullName evidence="1">DUF5648 domain-containing protein</fullName>
    </recommendedName>
</protein>
<sequence length="247" mass="27158">MAGTDGNDYLVGTYSNDYITGKLGNDTLVGSVGNDTMDGGAGIDYAYFSVDRSKVNIINVSRDSSLGFTLTDPLFNVTNLQNIEHVLLNGKNYDVDDLIYGHDAIHRFFNKKTGVHFYTASIDEATTLKEAKDSDLRYEGVSFQASESETGTANVYRFLNTSTGTHFYTSSDVEKEAVQKLSTFSYEGVAYKAFNNSSPGTSPLYRLFNTATGAHFYTASEAEMSTVSKTTATYRYEGVAYWIYATS</sequence>
<evidence type="ECO:0000313" key="3">
    <source>
        <dbReference type="Proteomes" id="UP000605086"/>
    </source>
</evidence>
<dbReference type="EMBL" id="WHOS01000023">
    <property type="protein sequence ID" value="NUB01228.1"/>
    <property type="molecule type" value="Genomic_DNA"/>
</dbReference>